<gene>
    <name evidence="3" type="ORF">GTW20_17885</name>
    <name evidence="2" type="ORF">VSQ78_09490</name>
</gene>
<dbReference type="CDD" id="cd08509">
    <property type="entry name" value="PBP2_TmCBP_oligosaccharides_like"/>
    <property type="match status" value="1"/>
</dbReference>
<sequence>MTSYPPRNAILQDLSRRRLLKAVGLGAAGAAGAGALSACSAGGGSTSGATQFTGVFDFDLDSMTRNVHREDGALLLNSVYKDLFLCPGGVFNWSTHEWDYLLLEGHEWDGDDLIVSLRSGLKWSDGSDLNADDMIRSYAMRVLEAPPWGFGFPQVQDLEKLDDQSVRVGFENPFPNIERSIIKHRVVSKVTYENFGERALEMVNDGVRQGDDEHAEWNSEFIEFDPDEIVCSGPYMFDEAQMSDARITLVRNENGYQGTEVEFDEVVIHKGDNRQSALLVQQGEVDYSSLAPSAADQQAFQSVEGFRWIEHAGYDGVGLMFNHKAKPEVQDVRVRKALAYILDGEQIGQVARGEAYSRVEYYAGLADIQAEEIFTSEELADFENFDQDHDKATELLEEAGWTKEDGRWYLPDGEEASFEVIGVAGWGDFELTATQVEEAWNDFGIKTEARNVPEDNPWGIWGAGDFEVAVRHWGNPEQPDYWGAFQMNFLTENAGTEDSPGQGFDLQVESPSQGEVDLAELVDTAQRAESDEEQMEALKALSIVFNELLPRIPIWTYKYLSPAIEGKRVEEFPVDTPTSQNEQYQDNHIILALIQGELKPVRD</sequence>
<dbReference type="InterPro" id="IPR039424">
    <property type="entry name" value="SBP_5"/>
</dbReference>
<dbReference type="EMBL" id="JAYMRS010000002">
    <property type="protein sequence ID" value="MFB8767934.1"/>
    <property type="molecule type" value="Genomic_DNA"/>
</dbReference>
<dbReference type="InterPro" id="IPR000914">
    <property type="entry name" value="SBP_5_dom"/>
</dbReference>
<dbReference type="PANTHER" id="PTHR30290">
    <property type="entry name" value="PERIPLASMIC BINDING COMPONENT OF ABC TRANSPORTER"/>
    <property type="match status" value="1"/>
</dbReference>
<accession>A0A7K2IVT5</accession>
<proteinExistence type="predicted"/>
<dbReference type="PROSITE" id="PS51318">
    <property type="entry name" value="TAT"/>
    <property type="match status" value="1"/>
</dbReference>
<dbReference type="Pfam" id="PF00496">
    <property type="entry name" value="SBP_bac_5"/>
    <property type="match status" value="1"/>
</dbReference>
<feature type="domain" description="Solute-binding protein family 5" evidence="1">
    <location>
        <begin position="109"/>
        <end position="482"/>
    </location>
</feature>
<evidence type="ECO:0000313" key="3">
    <source>
        <dbReference type="EMBL" id="MYR34072.1"/>
    </source>
</evidence>
<dbReference type="GO" id="GO:1904680">
    <property type="term" value="F:peptide transmembrane transporter activity"/>
    <property type="evidence" value="ECO:0007669"/>
    <property type="project" value="TreeGrafter"/>
</dbReference>
<dbReference type="Gene3D" id="3.10.105.10">
    <property type="entry name" value="Dipeptide-binding Protein, Domain 3"/>
    <property type="match status" value="1"/>
</dbReference>
<name>A0A7K2IVT5_9ACTN</name>
<evidence type="ECO:0000313" key="4">
    <source>
        <dbReference type="Proteomes" id="UP000467124"/>
    </source>
</evidence>
<dbReference type="Gene3D" id="3.40.190.10">
    <property type="entry name" value="Periplasmic binding protein-like II"/>
    <property type="match status" value="1"/>
</dbReference>
<dbReference type="GO" id="GO:0015833">
    <property type="term" value="P:peptide transport"/>
    <property type="evidence" value="ECO:0007669"/>
    <property type="project" value="TreeGrafter"/>
</dbReference>
<evidence type="ECO:0000313" key="5">
    <source>
        <dbReference type="Proteomes" id="UP001585053"/>
    </source>
</evidence>
<dbReference type="EMBL" id="WWHY01000001">
    <property type="protein sequence ID" value="MYR34072.1"/>
    <property type="molecule type" value="Genomic_DNA"/>
</dbReference>
<dbReference type="InterPro" id="IPR006311">
    <property type="entry name" value="TAT_signal"/>
</dbReference>
<organism evidence="3 4">
    <name type="scientific">Nocardiopsis alba</name>
    <dbReference type="NCBI Taxonomy" id="53437"/>
    <lineage>
        <taxon>Bacteria</taxon>
        <taxon>Bacillati</taxon>
        <taxon>Actinomycetota</taxon>
        <taxon>Actinomycetes</taxon>
        <taxon>Streptosporangiales</taxon>
        <taxon>Nocardiopsidaceae</taxon>
        <taxon>Nocardiopsis</taxon>
    </lineage>
</organism>
<dbReference type="SUPFAM" id="SSF53850">
    <property type="entry name" value="Periplasmic binding protein-like II"/>
    <property type="match status" value="1"/>
</dbReference>
<keyword evidence="5" id="KW-1185">Reference proteome</keyword>
<reference evidence="3 4" key="1">
    <citation type="journal article" date="2019" name="Nat. Commun.">
        <title>The antimicrobial potential of Streptomyces from insect microbiomes.</title>
        <authorList>
            <person name="Chevrette M.G."/>
            <person name="Carlson C.M."/>
            <person name="Ortega H.E."/>
            <person name="Thomas C."/>
            <person name="Ananiev G.E."/>
            <person name="Barns K.J."/>
            <person name="Book A.J."/>
            <person name="Cagnazzo J."/>
            <person name="Carlos C."/>
            <person name="Flanigan W."/>
            <person name="Grubbs K.J."/>
            <person name="Horn H.A."/>
            <person name="Hoffmann F.M."/>
            <person name="Klassen J.L."/>
            <person name="Knack J.J."/>
            <person name="Lewin G.R."/>
            <person name="McDonald B.R."/>
            <person name="Muller L."/>
            <person name="Melo W.G.P."/>
            <person name="Pinto-Tomas A.A."/>
            <person name="Schmitz A."/>
            <person name="Wendt-Pienkowski E."/>
            <person name="Wildman S."/>
            <person name="Zhao M."/>
            <person name="Zhang F."/>
            <person name="Bugni T.S."/>
            <person name="Andes D.R."/>
            <person name="Pupo M.T."/>
            <person name="Currie C.R."/>
        </authorList>
    </citation>
    <scope>NUCLEOTIDE SEQUENCE [LARGE SCALE GENOMIC DNA]</scope>
    <source>
        <strain evidence="3 4">SID5840</strain>
    </source>
</reference>
<dbReference type="Proteomes" id="UP001585053">
    <property type="component" value="Unassembled WGS sequence"/>
</dbReference>
<comment type="caution">
    <text evidence="3">The sequence shown here is derived from an EMBL/GenBank/DDBJ whole genome shotgun (WGS) entry which is preliminary data.</text>
</comment>
<dbReference type="OMA" id="SGIMIAN"/>
<evidence type="ECO:0000313" key="2">
    <source>
        <dbReference type="EMBL" id="MFB8767934.1"/>
    </source>
</evidence>
<evidence type="ECO:0000259" key="1">
    <source>
        <dbReference type="Pfam" id="PF00496"/>
    </source>
</evidence>
<protein>
    <submittedName>
        <fullName evidence="3">ABC transporter substrate-binding protein</fullName>
    </submittedName>
</protein>
<dbReference type="RefSeq" id="WP_014910890.1">
    <property type="nucleotide sequence ID" value="NZ_JAYMRS010000002.1"/>
</dbReference>
<dbReference type="AlphaFoldDB" id="A0A7K2IVT5"/>
<dbReference type="Proteomes" id="UP000467124">
    <property type="component" value="Unassembled WGS sequence"/>
</dbReference>
<reference evidence="2 5" key="2">
    <citation type="submission" date="2024-01" db="EMBL/GenBank/DDBJ databases">
        <title>Genome mining of biosynthetic gene clusters to explore secondary metabolites of Streptomyces sp.</title>
        <authorList>
            <person name="Baig A."/>
            <person name="Ajitkumar Shintre N."/>
            <person name="Kumar H."/>
            <person name="Anbarasu A."/>
            <person name="Ramaiah S."/>
        </authorList>
    </citation>
    <scope>NUCLEOTIDE SEQUENCE [LARGE SCALE GENOMIC DNA]</scope>
    <source>
        <strain evidence="2 5">A01</strain>
    </source>
</reference>